<comment type="subcellular location">
    <subcellularLocation>
        <location evidence="1">Nucleus</location>
    </subcellularLocation>
</comment>
<keyword evidence="7" id="KW-0812">Transmembrane</keyword>
<dbReference type="CDD" id="cd12148">
    <property type="entry name" value="fungal_TF_MHR"/>
    <property type="match status" value="1"/>
</dbReference>
<dbReference type="GO" id="GO:0006351">
    <property type="term" value="P:DNA-templated transcription"/>
    <property type="evidence" value="ECO:0007669"/>
    <property type="project" value="InterPro"/>
</dbReference>
<dbReference type="GO" id="GO:0008270">
    <property type="term" value="F:zinc ion binding"/>
    <property type="evidence" value="ECO:0007669"/>
    <property type="project" value="InterPro"/>
</dbReference>
<dbReference type="InterPro" id="IPR036864">
    <property type="entry name" value="Zn2-C6_fun-type_DNA-bd_sf"/>
</dbReference>
<dbReference type="AlphaFoldDB" id="A0A0D2D6Q5"/>
<gene>
    <name evidence="9" type="ORF">PV04_01384</name>
</gene>
<dbReference type="Gene3D" id="4.10.240.10">
    <property type="entry name" value="Zn(2)-C6 fungal-type DNA-binding domain"/>
    <property type="match status" value="1"/>
</dbReference>
<dbReference type="PROSITE" id="PS50048">
    <property type="entry name" value="ZN2_CY6_FUNGAL_2"/>
    <property type="match status" value="1"/>
</dbReference>
<evidence type="ECO:0000256" key="3">
    <source>
        <dbReference type="ARBA" id="ARBA00023015"/>
    </source>
</evidence>
<dbReference type="CDD" id="cd00067">
    <property type="entry name" value="GAL4"/>
    <property type="match status" value="1"/>
</dbReference>
<evidence type="ECO:0000256" key="6">
    <source>
        <dbReference type="ARBA" id="ARBA00023242"/>
    </source>
</evidence>
<dbReference type="InterPro" id="IPR050815">
    <property type="entry name" value="TF_fung"/>
</dbReference>
<dbReference type="GO" id="GO:0000981">
    <property type="term" value="F:DNA-binding transcription factor activity, RNA polymerase II-specific"/>
    <property type="evidence" value="ECO:0007669"/>
    <property type="project" value="InterPro"/>
</dbReference>
<evidence type="ECO:0000313" key="10">
    <source>
        <dbReference type="Proteomes" id="UP000054266"/>
    </source>
</evidence>
<dbReference type="Pfam" id="PF04082">
    <property type="entry name" value="Fungal_trans"/>
    <property type="match status" value="1"/>
</dbReference>
<protein>
    <recommendedName>
        <fullName evidence="8">Zn(2)-C6 fungal-type domain-containing protein</fullName>
    </recommendedName>
</protein>
<dbReference type="Proteomes" id="UP000054266">
    <property type="component" value="Unassembled WGS sequence"/>
</dbReference>
<evidence type="ECO:0000259" key="8">
    <source>
        <dbReference type="PROSITE" id="PS50048"/>
    </source>
</evidence>
<accession>A0A0D2D6Q5</accession>
<dbReference type="PROSITE" id="PS00463">
    <property type="entry name" value="ZN2_CY6_FUNGAL_1"/>
    <property type="match status" value="1"/>
</dbReference>
<feature type="domain" description="Zn(2)-C6 fungal-type" evidence="8">
    <location>
        <begin position="6"/>
        <end position="38"/>
    </location>
</feature>
<dbReference type="InterPro" id="IPR007219">
    <property type="entry name" value="XnlR_reg_dom"/>
</dbReference>
<dbReference type="PANTHER" id="PTHR47338">
    <property type="entry name" value="ZN(II)2CYS6 TRANSCRIPTION FACTOR (EUROFUNG)-RELATED"/>
    <property type="match status" value="1"/>
</dbReference>
<dbReference type="EMBL" id="KN846956">
    <property type="protein sequence ID" value="KIW73251.1"/>
    <property type="molecule type" value="Genomic_DNA"/>
</dbReference>
<evidence type="ECO:0000256" key="2">
    <source>
        <dbReference type="ARBA" id="ARBA00022723"/>
    </source>
</evidence>
<feature type="transmembrane region" description="Helical" evidence="7">
    <location>
        <begin position="405"/>
        <end position="428"/>
    </location>
</feature>
<proteinExistence type="predicted"/>
<keyword evidence="3" id="KW-0805">Transcription regulation</keyword>
<keyword evidence="7" id="KW-0472">Membrane</keyword>
<dbReference type="SUPFAM" id="SSF57701">
    <property type="entry name" value="Zn2/Cys6 DNA-binding domain"/>
    <property type="match status" value="1"/>
</dbReference>
<keyword evidence="7" id="KW-1133">Transmembrane helix</keyword>
<dbReference type="SMART" id="SM00066">
    <property type="entry name" value="GAL4"/>
    <property type="match status" value="1"/>
</dbReference>
<keyword evidence="6" id="KW-0539">Nucleus</keyword>
<organism evidence="9 10">
    <name type="scientific">Phialophora macrospora</name>
    <dbReference type="NCBI Taxonomy" id="1851006"/>
    <lineage>
        <taxon>Eukaryota</taxon>
        <taxon>Fungi</taxon>
        <taxon>Dikarya</taxon>
        <taxon>Ascomycota</taxon>
        <taxon>Pezizomycotina</taxon>
        <taxon>Eurotiomycetes</taxon>
        <taxon>Chaetothyriomycetidae</taxon>
        <taxon>Chaetothyriales</taxon>
        <taxon>Herpotrichiellaceae</taxon>
        <taxon>Phialophora</taxon>
    </lineage>
</organism>
<keyword evidence="10" id="KW-1185">Reference proteome</keyword>
<reference evidence="9 10" key="1">
    <citation type="submission" date="2015-01" db="EMBL/GenBank/DDBJ databases">
        <title>The Genome Sequence of Capronia semiimmersa CBS27337.</title>
        <authorList>
            <consortium name="The Broad Institute Genomics Platform"/>
            <person name="Cuomo C."/>
            <person name="de Hoog S."/>
            <person name="Gorbushina A."/>
            <person name="Stielow B."/>
            <person name="Teixiera M."/>
            <person name="Abouelleil A."/>
            <person name="Chapman S.B."/>
            <person name="Priest M."/>
            <person name="Young S.K."/>
            <person name="Wortman J."/>
            <person name="Nusbaum C."/>
            <person name="Birren B."/>
        </authorList>
    </citation>
    <scope>NUCLEOTIDE SEQUENCE [LARGE SCALE GENOMIC DNA]</scope>
    <source>
        <strain evidence="9 10">CBS 27337</strain>
    </source>
</reference>
<evidence type="ECO:0000256" key="4">
    <source>
        <dbReference type="ARBA" id="ARBA00023125"/>
    </source>
</evidence>
<dbReference type="PANTHER" id="PTHR47338:SF16">
    <property type="entry name" value="TRANSCRIPTION FACTOR, PUTATIVE (AFU_ORTHOLOGUE AFUA_2G09360)-RELATED"/>
    <property type="match status" value="1"/>
</dbReference>
<dbReference type="InterPro" id="IPR001138">
    <property type="entry name" value="Zn2Cys6_DnaBD"/>
</dbReference>
<feature type="transmembrane region" description="Helical" evidence="7">
    <location>
        <begin position="337"/>
        <end position="356"/>
    </location>
</feature>
<dbReference type="GO" id="GO:0005634">
    <property type="term" value="C:nucleus"/>
    <property type="evidence" value="ECO:0007669"/>
    <property type="project" value="UniProtKB-SubCell"/>
</dbReference>
<sequence>MRPPTACVACRSRRRKCEVTAHGAPCVYCKNRNVDCSFTSATHSNGAWPNRSPISPTTTEFEQTRCQSITSDLPPQPLCVELVELYFRYIHDTFHSLFHPPSLMQDVIRGTIPRVLLYGMISLSARFSSDSFFAAVDPRVRGRRYAQEAEHLLNLREVSLTTLQAAVLLGAYVITEGEAAAEAVFYSVACRNALLLDLPHIPVTSRVEQEVNCRAWWSLCMVDVWSSRGVGIPRSLMPRSDVPYPMEETVFHQLCRQERDLPSPTSMQESSASLLTQMIKLNAILFEVSLLNERAASEFQLGVDHGAAVEALSARLEDWYNSLPVGLQDTHANLSRYAALGLGPMFVAVYLGYYHYGQLLYYPYLHGDSYDDTVQARYYADKCKAHSIGLCEILYRAYSTAGCEVYYTMVGHVLVIASTVQLHILLFSSDEVQIRAARSRLERNFEILTRLQTFWPTLDVCFTRFREFHKACQKYKETSFRMDRWMLQFLFEFAKPVGEKNPDDLAELIPWSLQELGFTP</sequence>
<keyword evidence="4" id="KW-0238">DNA-binding</keyword>
<evidence type="ECO:0000256" key="7">
    <source>
        <dbReference type="SAM" id="Phobius"/>
    </source>
</evidence>
<evidence type="ECO:0000256" key="1">
    <source>
        <dbReference type="ARBA" id="ARBA00004123"/>
    </source>
</evidence>
<dbReference type="HOGENOM" id="CLU_026304_1_0_1"/>
<name>A0A0D2D6Q5_9EURO</name>
<dbReference type="GO" id="GO:0003677">
    <property type="term" value="F:DNA binding"/>
    <property type="evidence" value="ECO:0007669"/>
    <property type="project" value="UniProtKB-KW"/>
</dbReference>
<evidence type="ECO:0000313" key="9">
    <source>
        <dbReference type="EMBL" id="KIW73251.1"/>
    </source>
</evidence>
<keyword evidence="5" id="KW-0804">Transcription</keyword>
<evidence type="ECO:0000256" key="5">
    <source>
        <dbReference type="ARBA" id="ARBA00023163"/>
    </source>
</evidence>
<keyword evidence="2" id="KW-0479">Metal-binding</keyword>
<dbReference type="Pfam" id="PF00172">
    <property type="entry name" value="Zn_clus"/>
    <property type="match status" value="1"/>
</dbReference>